<evidence type="ECO:0000256" key="1">
    <source>
        <dbReference type="SAM" id="MobiDB-lite"/>
    </source>
</evidence>
<protein>
    <submittedName>
        <fullName evidence="2">Uncharacterized protein</fullName>
    </submittedName>
</protein>
<dbReference type="AlphaFoldDB" id="A0AAD9EJ22"/>
<gene>
    <name evidence="2" type="ORF">CCHR01_10749</name>
</gene>
<keyword evidence="3" id="KW-1185">Reference proteome</keyword>
<reference evidence="2" key="1">
    <citation type="submission" date="2023-01" db="EMBL/GenBank/DDBJ databases">
        <title>Colletotrichum chrysophilum M932 genome sequence.</title>
        <authorList>
            <person name="Baroncelli R."/>
        </authorList>
    </citation>
    <scope>NUCLEOTIDE SEQUENCE</scope>
    <source>
        <strain evidence="2">M932</strain>
    </source>
</reference>
<name>A0AAD9EJ22_9PEZI</name>
<feature type="region of interest" description="Disordered" evidence="1">
    <location>
        <begin position="1"/>
        <end position="30"/>
    </location>
</feature>
<evidence type="ECO:0000313" key="3">
    <source>
        <dbReference type="Proteomes" id="UP001243330"/>
    </source>
</evidence>
<comment type="caution">
    <text evidence="2">The sequence shown here is derived from an EMBL/GenBank/DDBJ whole genome shotgun (WGS) entry which is preliminary data.</text>
</comment>
<evidence type="ECO:0000313" key="2">
    <source>
        <dbReference type="EMBL" id="KAK1846586.1"/>
    </source>
</evidence>
<dbReference type="Proteomes" id="UP001243330">
    <property type="component" value="Unassembled WGS sequence"/>
</dbReference>
<sequence length="30" mass="3408">MDDQFGGRTDDDLFFDDFEPVANSQPVETV</sequence>
<organism evidence="2 3">
    <name type="scientific">Colletotrichum chrysophilum</name>
    <dbReference type="NCBI Taxonomy" id="1836956"/>
    <lineage>
        <taxon>Eukaryota</taxon>
        <taxon>Fungi</taxon>
        <taxon>Dikarya</taxon>
        <taxon>Ascomycota</taxon>
        <taxon>Pezizomycotina</taxon>
        <taxon>Sordariomycetes</taxon>
        <taxon>Hypocreomycetidae</taxon>
        <taxon>Glomerellales</taxon>
        <taxon>Glomerellaceae</taxon>
        <taxon>Colletotrichum</taxon>
        <taxon>Colletotrichum gloeosporioides species complex</taxon>
    </lineage>
</organism>
<feature type="non-terminal residue" evidence="2">
    <location>
        <position position="30"/>
    </location>
</feature>
<proteinExistence type="predicted"/>
<dbReference type="EMBL" id="JAQOWY010000230">
    <property type="protein sequence ID" value="KAK1846586.1"/>
    <property type="molecule type" value="Genomic_DNA"/>
</dbReference>
<accession>A0AAD9EJ22</accession>